<evidence type="ECO:0000256" key="1">
    <source>
        <dbReference type="SAM" id="MobiDB-lite"/>
    </source>
</evidence>
<dbReference type="InterPro" id="IPR008271">
    <property type="entry name" value="Ser/Thr_kinase_AS"/>
</dbReference>
<dbReference type="Gene3D" id="1.10.510.10">
    <property type="entry name" value="Transferase(Phosphotransferase) domain 1"/>
    <property type="match status" value="1"/>
</dbReference>
<accession>A0A2W4RTW4</accession>
<feature type="non-terminal residue" evidence="3">
    <location>
        <position position="1"/>
    </location>
</feature>
<gene>
    <name evidence="3" type="ORF">DM484_00910</name>
</gene>
<dbReference type="GO" id="GO:0005524">
    <property type="term" value="F:ATP binding"/>
    <property type="evidence" value="ECO:0007669"/>
    <property type="project" value="InterPro"/>
</dbReference>
<name>A0A2W4RTW4_9GAMM</name>
<dbReference type="InterPro" id="IPR011009">
    <property type="entry name" value="Kinase-like_dom_sf"/>
</dbReference>
<organism evidence="3 4">
    <name type="scientific">Candidatus Methylumidiphilus alinenensis</name>
    <dbReference type="NCBI Taxonomy" id="2202197"/>
    <lineage>
        <taxon>Bacteria</taxon>
        <taxon>Pseudomonadati</taxon>
        <taxon>Pseudomonadota</taxon>
        <taxon>Gammaproteobacteria</taxon>
        <taxon>Methylococcales</taxon>
        <taxon>Candidatus Methylumidiphilus</taxon>
    </lineage>
</organism>
<comment type="caution">
    <text evidence="3">The sequence shown here is derived from an EMBL/GenBank/DDBJ whole genome shotgun (WGS) entry which is preliminary data.</text>
</comment>
<feature type="region of interest" description="Disordered" evidence="1">
    <location>
        <begin position="211"/>
        <end position="256"/>
    </location>
</feature>
<evidence type="ECO:0000313" key="4">
    <source>
        <dbReference type="Proteomes" id="UP000249396"/>
    </source>
</evidence>
<dbReference type="AlphaFoldDB" id="A0A2W4RTW4"/>
<sequence length="491" mass="54177">LEDWLQIRPCYGDGDTLKHPFRHTGPFLRLLRTCLAALWEIHAHGIVHCDIKEDNICLPYQPYPYRPGDSLALDFERVRLIDFAFSISRDSPLERPLPIEPKADYQSRHLKQALKQDRGKACGPFQAQQLDCRADLYSLGYLAGRIYDTGLVPPQGAEGHAVLEGIRWLVERLKAYDELDAMADPLPHGGLMADIDALLEKIPEDDAHRQFSVDGQQPVPPYPLTPPTPLAAADQQPEQAAPHEPAQGGETATGPTNLTAAVKNTVTENKLIHRLTLAAEIFWLLTALGSIGYAARVAMMYGFMDGWVCGFADPDRQIRDCRVFGLELWSGPSHYPPPALPLPQIAGDNTNTSVDKLLKIAVANSSYSIGDNLIIQFATAKPLHVRVLNLSSSNEIDPVYPPKPNGEYYSSNTFPERLEAGVVHEFLAPGLGLKLPIKGPTRPRPFGRHCQRAAVSAGHCLAQPIWCADRASLRPLPHRGQAGIHDQRRGC</sequence>
<feature type="domain" description="Protein kinase" evidence="2">
    <location>
        <begin position="1"/>
        <end position="225"/>
    </location>
</feature>
<proteinExistence type="predicted"/>
<evidence type="ECO:0000259" key="2">
    <source>
        <dbReference type="PROSITE" id="PS50011"/>
    </source>
</evidence>
<protein>
    <recommendedName>
        <fullName evidence="2">Protein kinase domain-containing protein</fullName>
    </recommendedName>
</protein>
<dbReference type="GO" id="GO:0004672">
    <property type="term" value="F:protein kinase activity"/>
    <property type="evidence" value="ECO:0007669"/>
    <property type="project" value="InterPro"/>
</dbReference>
<reference evidence="3 4" key="1">
    <citation type="journal article" date="2018" name="Aquat. Microb. Ecol.">
        <title>Gammaproteobacterial methanotrophs dominate.</title>
        <authorList>
            <person name="Rissanen A.J."/>
            <person name="Saarenheimo J."/>
            <person name="Tiirola M."/>
            <person name="Peura S."/>
            <person name="Aalto S.L."/>
            <person name="Karvinen A."/>
            <person name="Nykanen H."/>
        </authorList>
    </citation>
    <scope>NUCLEOTIDE SEQUENCE [LARGE SCALE GENOMIC DNA]</scope>
    <source>
        <strain evidence="3">AMbin10</strain>
    </source>
</reference>
<evidence type="ECO:0000313" key="3">
    <source>
        <dbReference type="EMBL" id="PZN86373.1"/>
    </source>
</evidence>
<feature type="compositionally biased region" description="Low complexity" evidence="1">
    <location>
        <begin position="230"/>
        <end position="247"/>
    </location>
</feature>
<feature type="compositionally biased region" description="Pro residues" evidence="1">
    <location>
        <begin position="218"/>
        <end position="229"/>
    </location>
</feature>
<dbReference type="PROSITE" id="PS00108">
    <property type="entry name" value="PROTEIN_KINASE_ST"/>
    <property type="match status" value="1"/>
</dbReference>
<dbReference type="InterPro" id="IPR000719">
    <property type="entry name" value="Prot_kinase_dom"/>
</dbReference>
<dbReference type="EMBL" id="QJPH01000084">
    <property type="protein sequence ID" value="PZN86373.1"/>
    <property type="molecule type" value="Genomic_DNA"/>
</dbReference>
<dbReference type="Proteomes" id="UP000249396">
    <property type="component" value="Unassembled WGS sequence"/>
</dbReference>
<dbReference type="SUPFAM" id="SSF56112">
    <property type="entry name" value="Protein kinase-like (PK-like)"/>
    <property type="match status" value="1"/>
</dbReference>
<dbReference type="PROSITE" id="PS50011">
    <property type="entry name" value="PROTEIN_KINASE_DOM"/>
    <property type="match status" value="1"/>
</dbReference>